<dbReference type="Proteomes" id="UP001372338">
    <property type="component" value="Unassembled WGS sequence"/>
</dbReference>
<reference evidence="1 2" key="1">
    <citation type="submission" date="2024-01" db="EMBL/GenBank/DDBJ databases">
        <title>The genomes of 5 underutilized Papilionoideae crops provide insights into root nodulation and disease resistanc.</title>
        <authorList>
            <person name="Yuan L."/>
        </authorList>
    </citation>
    <scope>NUCLEOTIDE SEQUENCE [LARGE SCALE GENOMIC DNA]</scope>
    <source>
        <strain evidence="1">ZHUSHIDOU_FW_LH</strain>
        <tissue evidence="1">Leaf</tissue>
    </source>
</reference>
<sequence length="89" mass="9657">MTKEIGSPPGPRPVTPYGFGGMPQLIIRNSQDLLMLGGSFSKKCIITELLGILLHSILLRAPPYEVANLLALDTLNSSGVLNQRHQSFL</sequence>
<gene>
    <name evidence="1" type="ORF">RIF29_29066</name>
</gene>
<accession>A0AAN9EE41</accession>
<name>A0AAN9EE41_CROPI</name>
<dbReference type="AlphaFoldDB" id="A0AAN9EE41"/>
<comment type="caution">
    <text evidence="1">The sequence shown here is derived from an EMBL/GenBank/DDBJ whole genome shotgun (WGS) entry which is preliminary data.</text>
</comment>
<dbReference type="EMBL" id="JAYWIO010000006">
    <property type="protein sequence ID" value="KAK7255651.1"/>
    <property type="molecule type" value="Genomic_DNA"/>
</dbReference>
<organism evidence="1 2">
    <name type="scientific">Crotalaria pallida</name>
    <name type="common">Smooth rattlebox</name>
    <name type="synonym">Crotalaria striata</name>
    <dbReference type="NCBI Taxonomy" id="3830"/>
    <lineage>
        <taxon>Eukaryota</taxon>
        <taxon>Viridiplantae</taxon>
        <taxon>Streptophyta</taxon>
        <taxon>Embryophyta</taxon>
        <taxon>Tracheophyta</taxon>
        <taxon>Spermatophyta</taxon>
        <taxon>Magnoliopsida</taxon>
        <taxon>eudicotyledons</taxon>
        <taxon>Gunneridae</taxon>
        <taxon>Pentapetalae</taxon>
        <taxon>rosids</taxon>
        <taxon>fabids</taxon>
        <taxon>Fabales</taxon>
        <taxon>Fabaceae</taxon>
        <taxon>Papilionoideae</taxon>
        <taxon>50 kb inversion clade</taxon>
        <taxon>genistoids sensu lato</taxon>
        <taxon>core genistoids</taxon>
        <taxon>Crotalarieae</taxon>
        <taxon>Crotalaria</taxon>
    </lineage>
</organism>
<keyword evidence="2" id="KW-1185">Reference proteome</keyword>
<proteinExistence type="predicted"/>
<evidence type="ECO:0000313" key="1">
    <source>
        <dbReference type="EMBL" id="KAK7255651.1"/>
    </source>
</evidence>
<protein>
    <submittedName>
        <fullName evidence="1">Uncharacterized protein</fullName>
    </submittedName>
</protein>
<evidence type="ECO:0000313" key="2">
    <source>
        <dbReference type="Proteomes" id="UP001372338"/>
    </source>
</evidence>